<dbReference type="InterPro" id="IPR029044">
    <property type="entry name" value="Nucleotide-diphossugar_trans"/>
</dbReference>
<dbReference type="RefSeq" id="WP_245972869.1">
    <property type="nucleotide sequence ID" value="NZ_MCAQ01000002.1"/>
</dbReference>
<dbReference type="Pfam" id="PF00535">
    <property type="entry name" value="Glycos_transf_2"/>
    <property type="match status" value="1"/>
</dbReference>
<comment type="similarity">
    <text evidence="1">Belongs to the glycosyltransferase 2 family.</text>
</comment>
<dbReference type="PANTHER" id="PTHR43630">
    <property type="entry name" value="POLY-BETA-1,6-N-ACETYL-D-GLUCOSAMINE SYNTHASE"/>
    <property type="match status" value="1"/>
</dbReference>
<dbReference type="InterPro" id="IPR001173">
    <property type="entry name" value="Glyco_trans_2-like"/>
</dbReference>
<keyword evidence="7" id="KW-1185">Reference proteome</keyword>
<feature type="domain" description="Glycosyltransferase 2-like" evidence="5">
    <location>
        <begin position="44"/>
        <end position="213"/>
    </location>
</feature>
<keyword evidence="4" id="KW-1133">Transmembrane helix</keyword>
<keyword evidence="3 6" id="KW-0808">Transferase</keyword>
<name>A0A420G7C9_9SPHI</name>
<evidence type="ECO:0000313" key="6">
    <source>
        <dbReference type="EMBL" id="RKF41097.1"/>
    </source>
</evidence>
<evidence type="ECO:0000256" key="1">
    <source>
        <dbReference type="ARBA" id="ARBA00006739"/>
    </source>
</evidence>
<sequence length="376" mass="42754">MIQILNYLLIIFACVYAILVLWMRRGWSLISEPNNSIRPTMTVSVIIAARNEELNIRRTIESILGQNYPNELLELIIIDDHSDDNTSLIVKEYEEKGVKLIQLNENGRLNSYKKLAISRAIECCHGEIIITTDADCRMGSNWLATVISTFEKEGAYLQSSPVVYSEEKSFFERLQTLEFLYLIGLGAAGIGNKKPTTCNGANLAYRKDIFKQMGGFKGIDELASGDDELFLHKVAEQYPERITFCKSKDAVVYTDAKPDLKSFISQRRRWASKSTKYKNKGVIALGISIWFFNLLILVASVLALFGVKFVAWVVLFALLLKMVVEFIFIEALTRFASRKELLWYLPLLSLAHILYLAYIGILGNVGKYDWKGRQVK</sequence>
<protein>
    <submittedName>
        <fullName evidence="6">Glycosyl transferase</fullName>
    </submittedName>
</protein>
<keyword evidence="4" id="KW-0812">Transmembrane</keyword>
<accession>A0A420G7C9</accession>
<dbReference type="PANTHER" id="PTHR43630:SF1">
    <property type="entry name" value="POLY-BETA-1,6-N-ACETYL-D-GLUCOSAMINE SYNTHASE"/>
    <property type="match status" value="1"/>
</dbReference>
<dbReference type="AlphaFoldDB" id="A0A420G7C9"/>
<evidence type="ECO:0000256" key="3">
    <source>
        <dbReference type="ARBA" id="ARBA00022679"/>
    </source>
</evidence>
<dbReference type="Proteomes" id="UP000286402">
    <property type="component" value="Unassembled WGS sequence"/>
</dbReference>
<evidence type="ECO:0000259" key="5">
    <source>
        <dbReference type="Pfam" id="PF00535"/>
    </source>
</evidence>
<dbReference type="SUPFAM" id="SSF53448">
    <property type="entry name" value="Nucleotide-diphospho-sugar transferases"/>
    <property type="match status" value="1"/>
</dbReference>
<gene>
    <name evidence="6" type="ORF">BCY89_22025</name>
</gene>
<keyword evidence="2" id="KW-0328">Glycosyltransferase</keyword>
<organism evidence="6 7">
    <name type="scientific">Sphingobacterium siyangense</name>
    <dbReference type="NCBI Taxonomy" id="459529"/>
    <lineage>
        <taxon>Bacteria</taxon>
        <taxon>Pseudomonadati</taxon>
        <taxon>Bacteroidota</taxon>
        <taxon>Sphingobacteriia</taxon>
        <taxon>Sphingobacteriales</taxon>
        <taxon>Sphingobacteriaceae</taxon>
        <taxon>Sphingobacterium</taxon>
    </lineage>
</organism>
<dbReference type="EMBL" id="MCAQ01000002">
    <property type="protein sequence ID" value="RKF41097.1"/>
    <property type="molecule type" value="Genomic_DNA"/>
</dbReference>
<keyword evidence="4" id="KW-0472">Membrane</keyword>
<dbReference type="GO" id="GO:0016757">
    <property type="term" value="F:glycosyltransferase activity"/>
    <property type="evidence" value="ECO:0007669"/>
    <property type="project" value="UniProtKB-KW"/>
</dbReference>
<feature type="transmembrane region" description="Helical" evidence="4">
    <location>
        <begin position="309"/>
        <end position="329"/>
    </location>
</feature>
<reference evidence="6 7" key="1">
    <citation type="submission" date="2016-07" db="EMBL/GenBank/DDBJ databases">
        <title>Genome analysis of Sphingobacterium siyangense T12B17.</title>
        <authorList>
            <person name="Xu D."/>
            <person name="Su Y."/>
            <person name="Zheng S."/>
        </authorList>
    </citation>
    <scope>NUCLEOTIDE SEQUENCE [LARGE SCALE GENOMIC DNA]</scope>
    <source>
        <strain evidence="6 7">T12B17</strain>
    </source>
</reference>
<dbReference type="Gene3D" id="3.90.550.10">
    <property type="entry name" value="Spore Coat Polysaccharide Biosynthesis Protein SpsA, Chain A"/>
    <property type="match status" value="1"/>
</dbReference>
<feature type="transmembrane region" description="Helical" evidence="4">
    <location>
        <begin position="341"/>
        <end position="361"/>
    </location>
</feature>
<feature type="transmembrane region" description="Helical" evidence="4">
    <location>
        <begin position="282"/>
        <end position="303"/>
    </location>
</feature>
<feature type="transmembrane region" description="Helical" evidence="4">
    <location>
        <begin position="6"/>
        <end position="23"/>
    </location>
</feature>
<comment type="caution">
    <text evidence="6">The sequence shown here is derived from an EMBL/GenBank/DDBJ whole genome shotgun (WGS) entry which is preliminary data.</text>
</comment>
<proteinExistence type="inferred from homology"/>
<evidence type="ECO:0000256" key="2">
    <source>
        <dbReference type="ARBA" id="ARBA00022676"/>
    </source>
</evidence>
<evidence type="ECO:0000256" key="4">
    <source>
        <dbReference type="SAM" id="Phobius"/>
    </source>
</evidence>
<evidence type="ECO:0000313" key="7">
    <source>
        <dbReference type="Proteomes" id="UP000286402"/>
    </source>
</evidence>